<proteinExistence type="inferred from homology"/>
<dbReference type="GO" id="GO:0003988">
    <property type="term" value="F:acetyl-CoA C-acyltransferase activity"/>
    <property type="evidence" value="ECO:0007669"/>
    <property type="project" value="UniProtKB-EC"/>
</dbReference>
<dbReference type="NCBIfam" id="TIGR01930">
    <property type="entry name" value="AcCoA-C-Actrans"/>
    <property type="match status" value="1"/>
</dbReference>
<comment type="similarity">
    <text evidence="3 13">Belongs to the thiolase-like superfamily. Thiolase family.</text>
</comment>
<dbReference type="InterPro" id="IPR020615">
    <property type="entry name" value="Thiolase_acyl_enz_int_AS"/>
</dbReference>
<dbReference type="InterPro" id="IPR050215">
    <property type="entry name" value="Thiolase-like_sf_Thiolase"/>
</dbReference>
<dbReference type="SUPFAM" id="SSF53901">
    <property type="entry name" value="Thiolase-like"/>
    <property type="match status" value="2"/>
</dbReference>
<dbReference type="PIRSF" id="PIRSF000429">
    <property type="entry name" value="Ac-CoA_Ac_transf"/>
    <property type="match status" value="1"/>
</dbReference>
<evidence type="ECO:0000259" key="14">
    <source>
        <dbReference type="Pfam" id="PF00108"/>
    </source>
</evidence>
<dbReference type="KEGG" id="yli:2912002"/>
<feature type="active site" description="Acyl-thioester intermediate" evidence="12">
    <location>
        <position position="115"/>
    </location>
</feature>
<dbReference type="InterPro" id="IPR002155">
    <property type="entry name" value="Thiolase"/>
</dbReference>
<evidence type="ECO:0000256" key="3">
    <source>
        <dbReference type="ARBA" id="ARBA00010982"/>
    </source>
</evidence>
<evidence type="ECO:0000313" key="16">
    <source>
        <dbReference type="EMBL" id="AOW05614.1"/>
    </source>
</evidence>
<dbReference type="InterPro" id="IPR020616">
    <property type="entry name" value="Thiolase_N"/>
</dbReference>
<dbReference type="EMBL" id="KZ857338">
    <property type="protein sequence ID" value="RDW25317.1"/>
    <property type="molecule type" value="Genomic_DNA"/>
</dbReference>
<feature type="domain" description="Thiolase N-terminal" evidence="14">
    <location>
        <begin position="30"/>
        <end position="284"/>
    </location>
</feature>
<dbReference type="EMBL" id="CP017557">
    <property type="protein sequence ID" value="AOW05614.1"/>
    <property type="molecule type" value="Genomic_DNA"/>
</dbReference>
<keyword evidence="8" id="KW-0576">Peroxisome</keyword>
<evidence type="ECO:0000256" key="8">
    <source>
        <dbReference type="ARBA" id="ARBA00023140"/>
    </source>
</evidence>
<keyword evidence="6" id="KW-0809">Transit peptide</keyword>
<evidence type="ECO:0000256" key="11">
    <source>
        <dbReference type="ARBA" id="ARBA00047605"/>
    </source>
</evidence>
<dbReference type="AlphaFoldDB" id="A0A1D8NJ05"/>
<dbReference type="Gene3D" id="3.40.47.10">
    <property type="match status" value="2"/>
</dbReference>
<dbReference type="PROSITE" id="PS00737">
    <property type="entry name" value="THIOLASE_2"/>
    <property type="match status" value="1"/>
</dbReference>
<dbReference type="RefSeq" id="XP_504109.1">
    <property type="nucleotide sequence ID" value="XM_504109.1"/>
</dbReference>
<evidence type="ECO:0000313" key="18">
    <source>
        <dbReference type="Proteomes" id="UP000182444"/>
    </source>
</evidence>
<dbReference type="InterPro" id="IPR020617">
    <property type="entry name" value="Thiolase_C"/>
</dbReference>
<dbReference type="GeneID" id="2912002"/>
<name>A0A1D8NJ05_YARLL</name>
<evidence type="ECO:0000313" key="17">
    <source>
        <dbReference type="EMBL" id="RDW25317.1"/>
    </source>
</evidence>
<dbReference type="GO" id="GO:0010124">
    <property type="term" value="P:phenylacetate catabolic process"/>
    <property type="evidence" value="ECO:0007669"/>
    <property type="project" value="TreeGrafter"/>
</dbReference>
<dbReference type="OMA" id="MTAFPEP"/>
<dbReference type="GO" id="GO:0006635">
    <property type="term" value="P:fatty acid beta-oxidation"/>
    <property type="evidence" value="ECO:0007669"/>
    <property type="project" value="TreeGrafter"/>
</dbReference>
<dbReference type="InterPro" id="IPR016039">
    <property type="entry name" value="Thiolase-like"/>
</dbReference>
<evidence type="ECO:0000256" key="9">
    <source>
        <dbReference type="ARBA" id="ARBA00023315"/>
    </source>
</evidence>
<evidence type="ECO:0000256" key="2">
    <source>
        <dbReference type="ARBA" id="ARBA00004872"/>
    </source>
</evidence>
<dbReference type="PROSITE" id="PS00099">
    <property type="entry name" value="THIOLASE_3"/>
    <property type="match status" value="1"/>
</dbReference>
<evidence type="ECO:0000256" key="5">
    <source>
        <dbReference type="ARBA" id="ARBA00022832"/>
    </source>
</evidence>
<dbReference type="eggNOG" id="KOG1389">
    <property type="taxonomic scope" value="Eukaryota"/>
</dbReference>
<sequence length="414" mass="43059">MDRLNNLATQLEQNPAKGLDAITSKNPDDVVITAAYRTAHTKGGKGLFKDTSSSELLASLLEGLVKESKIDPKLIGDVVCGNVLAAGAGATEHRAACLVAGIPETVPFVALNRQCSSGLMAVNDVANKIRAGQIDIGIGCGVESMSNQYGPNSVTPFSNKFQNNEEAKKCLIPMGITSENVAAKYNVSRKAQDAFAAKSYEKAAAAQAAGKFDQEILPIKTTVLDDDDNEKEVTVNKDDGIRPGVTAEKLGKLKPAFSAEGTTHAGNASQISDGAGAVLLMRRSVAEKLGQPILAKFVHCKTVGVPPELMGIGPAYAIPAVLEDLGLTVNDVDVFEINEAFASQALFSIQHCGIDESKVNPRGGAIAIGHPLGATGARQFATLLSELKESGKKVGVTSMCIGTGMGAASLVVAE</sequence>
<evidence type="ECO:0000256" key="6">
    <source>
        <dbReference type="ARBA" id="ARBA00022946"/>
    </source>
</evidence>
<dbReference type="PROSITE" id="PS00098">
    <property type="entry name" value="THIOLASE_1"/>
    <property type="match status" value="1"/>
</dbReference>
<dbReference type="OrthoDB" id="5404651at2759"/>
<dbReference type="PANTHER" id="PTHR43853:SF8">
    <property type="entry name" value="3-KETOACYL-COA THIOLASE, PEROXISOMAL"/>
    <property type="match status" value="1"/>
</dbReference>
<evidence type="ECO:0000256" key="10">
    <source>
        <dbReference type="ARBA" id="ARBA00024073"/>
    </source>
</evidence>
<dbReference type="Proteomes" id="UP000182444">
    <property type="component" value="Chromosome 1E"/>
</dbReference>
<organism evidence="16 18">
    <name type="scientific">Yarrowia lipolytica</name>
    <name type="common">Candida lipolytica</name>
    <dbReference type="NCBI Taxonomy" id="4952"/>
    <lineage>
        <taxon>Eukaryota</taxon>
        <taxon>Fungi</taxon>
        <taxon>Dikarya</taxon>
        <taxon>Ascomycota</taxon>
        <taxon>Saccharomycotina</taxon>
        <taxon>Dipodascomycetes</taxon>
        <taxon>Dipodascales</taxon>
        <taxon>Dipodascales incertae sedis</taxon>
        <taxon>Yarrowia</taxon>
    </lineage>
</organism>
<evidence type="ECO:0000256" key="1">
    <source>
        <dbReference type="ARBA" id="ARBA00004275"/>
    </source>
</evidence>
<keyword evidence="7" id="KW-0443">Lipid metabolism</keyword>
<dbReference type="EC" id="2.3.1.16" evidence="10"/>
<protein>
    <recommendedName>
        <fullName evidence="10">acetyl-CoA C-acyltransferase</fullName>
        <ecNumber evidence="10">2.3.1.16</ecNumber>
    </recommendedName>
</protein>
<dbReference type="Pfam" id="PF02803">
    <property type="entry name" value="Thiolase_C"/>
    <property type="match status" value="1"/>
</dbReference>
<keyword evidence="5" id="KW-0276">Fatty acid metabolism</keyword>
<dbReference type="PANTHER" id="PTHR43853">
    <property type="entry name" value="3-KETOACYL-COA THIOLASE, PEROXISOMAL"/>
    <property type="match status" value="1"/>
</dbReference>
<keyword evidence="4 13" id="KW-0808">Transferase</keyword>
<dbReference type="InterPro" id="IPR020610">
    <property type="entry name" value="Thiolase_AS"/>
</dbReference>
<dbReference type="InterPro" id="IPR020613">
    <property type="entry name" value="Thiolase_CS"/>
</dbReference>
<dbReference type="CDD" id="cd00751">
    <property type="entry name" value="thiolase"/>
    <property type="match status" value="1"/>
</dbReference>
<dbReference type="VEuPathDB" id="FungiDB:YALI1_E22238g"/>
<evidence type="ECO:0000256" key="12">
    <source>
        <dbReference type="PIRSR" id="PIRSR000429-1"/>
    </source>
</evidence>
<reference evidence="16 18" key="1">
    <citation type="journal article" date="2016" name="PLoS ONE">
        <title>Sequence Assembly of Yarrowia lipolytica Strain W29/CLIB89 Shows Transposable Element Diversity.</title>
        <authorList>
            <person name="Magnan C."/>
            <person name="Yu J."/>
            <person name="Chang I."/>
            <person name="Jahn E."/>
            <person name="Kanomata Y."/>
            <person name="Wu J."/>
            <person name="Zeller M."/>
            <person name="Oakes M."/>
            <person name="Baldi P."/>
            <person name="Sandmeyer S."/>
        </authorList>
    </citation>
    <scope>NUCLEOTIDE SEQUENCE [LARGE SCALE GENOMIC DNA]</scope>
    <source>
        <strain evidence="16">CLIB89</strain>
        <strain evidence="18">CLIB89(W29)</strain>
    </source>
</reference>
<comment type="catalytic activity">
    <reaction evidence="11">
        <text>an acyl-CoA + acetyl-CoA = a 3-oxoacyl-CoA + CoA</text>
        <dbReference type="Rhea" id="RHEA:21564"/>
        <dbReference type="ChEBI" id="CHEBI:57287"/>
        <dbReference type="ChEBI" id="CHEBI:57288"/>
        <dbReference type="ChEBI" id="CHEBI:58342"/>
        <dbReference type="ChEBI" id="CHEBI:90726"/>
        <dbReference type="EC" id="2.3.1.16"/>
    </reaction>
</comment>
<evidence type="ECO:0000256" key="13">
    <source>
        <dbReference type="RuleBase" id="RU003557"/>
    </source>
</evidence>
<gene>
    <name evidence="17" type="ORF">B0I71DRAFT_132803</name>
    <name evidence="16" type="ORF">YALI1_E22238g</name>
</gene>
<evidence type="ECO:0000259" key="15">
    <source>
        <dbReference type="Pfam" id="PF02803"/>
    </source>
</evidence>
<dbReference type="Proteomes" id="UP000256601">
    <property type="component" value="Unassembled WGS sequence"/>
</dbReference>
<dbReference type="FunFam" id="3.40.47.10:FF:000010">
    <property type="entry name" value="Acetyl-CoA acetyltransferase (Thiolase)"/>
    <property type="match status" value="1"/>
</dbReference>
<evidence type="ECO:0000256" key="4">
    <source>
        <dbReference type="ARBA" id="ARBA00022679"/>
    </source>
</evidence>
<evidence type="ECO:0000313" key="19">
    <source>
        <dbReference type="Proteomes" id="UP000256601"/>
    </source>
</evidence>
<comment type="pathway">
    <text evidence="2">Lipid metabolism; fatty acid metabolism.</text>
</comment>
<keyword evidence="9 13" id="KW-0012">Acyltransferase</keyword>
<feature type="active site" description="Proton acceptor" evidence="12">
    <location>
        <position position="400"/>
    </location>
</feature>
<feature type="active site" description="Proton acceptor" evidence="12">
    <location>
        <position position="370"/>
    </location>
</feature>
<feature type="domain" description="Thiolase C-terminal" evidence="15">
    <location>
        <begin position="293"/>
        <end position="411"/>
    </location>
</feature>
<reference evidence="17 19" key="2">
    <citation type="submission" date="2018-07" db="EMBL/GenBank/DDBJ databases">
        <title>Draft Genome Assemblies for Five Robust Yarrowia lipolytica Strains Exhibiting High Lipid Production and Pentose Sugar Utilization and Sugar Alcohol Secretion from Undetoxified Lignocellulosic Biomass Hydrolysates.</title>
        <authorList>
            <consortium name="DOE Joint Genome Institute"/>
            <person name="Walker C."/>
            <person name="Ryu S."/>
            <person name="Na H."/>
            <person name="Zane M."/>
            <person name="LaButti K."/>
            <person name="Lipzen A."/>
            <person name="Haridas S."/>
            <person name="Barry K."/>
            <person name="Grigoriev I.V."/>
            <person name="Quarterman J."/>
            <person name="Slininger P."/>
            <person name="Dien B."/>
            <person name="Trinh C.T."/>
        </authorList>
    </citation>
    <scope>NUCLEOTIDE SEQUENCE [LARGE SCALE GENOMIC DNA]</scope>
    <source>
        <strain evidence="17 19">YB392</strain>
    </source>
</reference>
<evidence type="ECO:0000256" key="7">
    <source>
        <dbReference type="ARBA" id="ARBA00023098"/>
    </source>
</evidence>
<dbReference type="Pfam" id="PF00108">
    <property type="entry name" value="Thiolase_N"/>
    <property type="match status" value="1"/>
</dbReference>
<accession>A0A1D8NJ05</accession>
<comment type="subcellular location">
    <subcellularLocation>
        <location evidence="1">Peroxisome</location>
    </subcellularLocation>
</comment>
<dbReference type="GO" id="GO:0005777">
    <property type="term" value="C:peroxisome"/>
    <property type="evidence" value="ECO:0007669"/>
    <property type="project" value="UniProtKB-SubCell"/>
</dbReference>
<dbReference type="SMR" id="A0A1D8NJ05"/>
<dbReference type="VEuPathDB" id="FungiDB:YALI0_E18568g"/>